<feature type="domain" description="N-acetyltransferase" evidence="4">
    <location>
        <begin position="1"/>
        <end position="124"/>
    </location>
</feature>
<keyword evidence="6" id="KW-1185">Reference proteome</keyword>
<dbReference type="InterPro" id="IPR013166">
    <property type="entry name" value="Citrate_lyase_ligase_C"/>
</dbReference>
<comment type="function">
    <text evidence="3">Acetylation of prosthetic group (2-(5''-phosphoribosyl)-3'-dephosphocoenzyme-A) of the gamma subunit of citrate lyase.</text>
</comment>
<dbReference type="OrthoDB" id="9779753at2"/>
<dbReference type="Pfam" id="PF08218">
    <property type="entry name" value="Citrate_ly_lig"/>
    <property type="match status" value="1"/>
</dbReference>
<dbReference type="GO" id="GO:0016829">
    <property type="term" value="F:lyase activity"/>
    <property type="evidence" value="ECO:0007669"/>
    <property type="project" value="UniProtKB-KW"/>
</dbReference>
<name>A0A1T4XLG2_9CLOT</name>
<dbReference type="SUPFAM" id="SSF55729">
    <property type="entry name" value="Acyl-CoA N-acyltransferases (Nat)"/>
    <property type="match status" value="1"/>
</dbReference>
<dbReference type="InterPro" id="IPR014729">
    <property type="entry name" value="Rossmann-like_a/b/a_fold"/>
</dbReference>
<dbReference type="SUPFAM" id="SSF52374">
    <property type="entry name" value="Nucleotidylyl transferase"/>
    <property type="match status" value="1"/>
</dbReference>
<dbReference type="Pfam" id="PF00583">
    <property type="entry name" value="Acetyltransf_1"/>
    <property type="match status" value="1"/>
</dbReference>
<dbReference type="Gene3D" id="3.40.630.30">
    <property type="match status" value="1"/>
</dbReference>
<dbReference type="SMART" id="SM00764">
    <property type="entry name" value="Citrate_ly_lig"/>
    <property type="match status" value="1"/>
</dbReference>
<gene>
    <name evidence="5" type="ORF">SAMN05443428_11070</name>
</gene>
<dbReference type="AlphaFoldDB" id="A0A1T4XLG2"/>
<organism evidence="5 6">
    <name type="scientific">Caloramator quimbayensis</name>
    <dbReference type="NCBI Taxonomy" id="1147123"/>
    <lineage>
        <taxon>Bacteria</taxon>
        <taxon>Bacillati</taxon>
        <taxon>Bacillota</taxon>
        <taxon>Clostridia</taxon>
        <taxon>Eubacteriales</taxon>
        <taxon>Clostridiaceae</taxon>
        <taxon>Caloramator</taxon>
    </lineage>
</organism>
<keyword evidence="3 5" id="KW-0436">Ligase</keyword>
<evidence type="ECO:0000256" key="1">
    <source>
        <dbReference type="ARBA" id="ARBA00022741"/>
    </source>
</evidence>
<dbReference type="InterPro" id="IPR005216">
    <property type="entry name" value="Citrate_lyase_ligase"/>
</dbReference>
<reference evidence="6" key="1">
    <citation type="submission" date="2017-02" db="EMBL/GenBank/DDBJ databases">
        <authorList>
            <person name="Varghese N."/>
            <person name="Submissions S."/>
        </authorList>
    </citation>
    <scope>NUCLEOTIDE SEQUENCE [LARGE SCALE GENOMIC DNA]</scope>
    <source>
        <strain evidence="6">USBA 833</strain>
    </source>
</reference>
<dbReference type="PIRSF" id="PIRSF005751">
    <property type="entry name" value="Acet_citr_lig"/>
    <property type="match status" value="1"/>
</dbReference>
<dbReference type="NCBIfam" id="TIGR00124">
    <property type="entry name" value="cit_ly_ligase"/>
    <property type="match status" value="1"/>
</dbReference>
<keyword evidence="2 3" id="KW-0067">ATP-binding</keyword>
<accession>A0A1T4XLG2</accession>
<dbReference type="EMBL" id="FUYH01000010">
    <property type="protein sequence ID" value="SKA90377.1"/>
    <property type="molecule type" value="Genomic_DNA"/>
</dbReference>
<comment type="catalytic activity">
    <reaction evidence="3">
        <text>holo-[citrate lyase ACP] + acetate + ATP = acetyl-[citrate lyase ACP] + AMP + diphosphate</text>
        <dbReference type="Rhea" id="RHEA:23788"/>
        <dbReference type="Rhea" id="RHEA-COMP:10158"/>
        <dbReference type="Rhea" id="RHEA-COMP:13710"/>
        <dbReference type="ChEBI" id="CHEBI:30089"/>
        <dbReference type="ChEBI" id="CHEBI:30616"/>
        <dbReference type="ChEBI" id="CHEBI:33019"/>
        <dbReference type="ChEBI" id="CHEBI:82683"/>
        <dbReference type="ChEBI" id="CHEBI:137976"/>
        <dbReference type="ChEBI" id="CHEBI:456215"/>
        <dbReference type="EC" id="6.2.1.22"/>
    </reaction>
</comment>
<dbReference type="PANTHER" id="PTHR40599:SF1">
    <property type="entry name" value="[CITRATE [PRO-3S]-LYASE] LIGASE"/>
    <property type="match status" value="1"/>
</dbReference>
<evidence type="ECO:0000256" key="3">
    <source>
        <dbReference type="PIRNR" id="PIRNR005751"/>
    </source>
</evidence>
<dbReference type="STRING" id="1147123.SAMN05443428_11070"/>
<dbReference type="EC" id="6.2.1.22" evidence="3"/>
<dbReference type="GO" id="GO:0005524">
    <property type="term" value="F:ATP binding"/>
    <property type="evidence" value="ECO:0007669"/>
    <property type="project" value="UniProtKB-UniRule"/>
</dbReference>
<dbReference type="GO" id="GO:0016747">
    <property type="term" value="F:acyltransferase activity, transferring groups other than amino-acyl groups"/>
    <property type="evidence" value="ECO:0007669"/>
    <property type="project" value="InterPro"/>
</dbReference>
<dbReference type="PROSITE" id="PS51186">
    <property type="entry name" value="GNAT"/>
    <property type="match status" value="1"/>
</dbReference>
<dbReference type="InterPro" id="IPR000182">
    <property type="entry name" value="GNAT_dom"/>
</dbReference>
<dbReference type="GO" id="GO:0008771">
    <property type="term" value="F:[citrate (pro-3S)-lyase] ligase activity"/>
    <property type="evidence" value="ECO:0007669"/>
    <property type="project" value="UniProtKB-EC"/>
</dbReference>
<dbReference type="PANTHER" id="PTHR40599">
    <property type="entry name" value="[CITRATE [PRO-3S]-LYASE] LIGASE"/>
    <property type="match status" value="1"/>
</dbReference>
<keyword evidence="5" id="KW-0456">Lyase</keyword>
<proteinExistence type="predicted"/>
<protein>
    <recommendedName>
        <fullName evidence="3">[Citrate [pro-3S]-lyase] ligase</fullName>
        <ecNumber evidence="3">6.2.1.22</ecNumber>
    </recommendedName>
</protein>
<dbReference type="RefSeq" id="WP_078696601.1">
    <property type="nucleotide sequence ID" value="NZ_FUYH01000010.1"/>
</dbReference>
<evidence type="ECO:0000259" key="4">
    <source>
        <dbReference type="PROSITE" id="PS51186"/>
    </source>
</evidence>
<dbReference type="Proteomes" id="UP000190105">
    <property type="component" value="Unassembled WGS sequence"/>
</dbReference>
<evidence type="ECO:0000256" key="2">
    <source>
        <dbReference type="ARBA" id="ARBA00022840"/>
    </source>
</evidence>
<evidence type="ECO:0000313" key="6">
    <source>
        <dbReference type="Proteomes" id="UP000190105"/>
    </source>
</evidence>
<sequence length="339" mass="38727">MYDVLIRRAEYEEFDDVKRLLADNDLTLEDAEYTAIAKLNEDIIGTCSFSGKIIKCFAVREDYKGEGLSLKLVTHIIDEMFERGIYEYFVFTKPENINIFKSMGFKIVHSAYKVCLLEGGKSDINKSIDEMFKKSGLGYEKKSALVMNCNPFTLGHRYIIEKASKESESVVVFIVKEDKSVFPFDIRYSLVKEGVSDLKNVKVISGGDYIISSATFPSYFIKQLDDRIDAYTNLDAHIFGKYIAPVFNIVKRYVGTEPFCKVTEKYNNALLKILPSYNVEVELVERIKNSGNIVSASFVRNLIKKGDFNSIRNFIPDVTFNYLVSEKAKGVIERIENEK</sequence>
<dbReference type="InterPro" id="IPR016181">
    <property type="entry name" value="Acyl_CoA_acyltransferase"/>
</dbReference>
<keyword evidence="1 3" id="KW-0547">Nucleotide-binding</keyword>
<dbReference type="Gene3D" id="3.40.50.620">
    <property type="entry name" value="HUPs"/>
    <property type="match status" value="1"/>
</dbReference>
<evidence type="ECO:0000313" key="5">
    <source>
        <dbReference type="EMBL" id="SKA90377.1"/>
    </source>
</evidence>